<proteinExistence type="predicted"/>
<protein>
    <submittedName>
        <fullName evidence="1">Uncharacterized protein</fullName>
    </submittedName>
</protein>
<accession>A0AAE9XCN3</accession>
<dbReference type="RefSeq" id="WP_023847751.1">
    <property type="nucleotide sequence ID" value="NZ_CP116613.1"/>
</dbReference>
<evidence type="ECO:0000313" key="1">
    <source>
        <dbReference type="EMBL" id="WCF98557.1"/>
    </source>
</evidence>
<name>A0AAE9XCN3_PORGN</name>
<gene>
    <name evidence="1" type="ORF">NY149_08610</name>
</gene>
<organism evidence="1 2">
    <name type="scientific">Porphyromonas gingivalis</name>
    <name type="common">Bacteroides gingivalis</name>
    <dbReference type="NCBI Taxonomy" id="837"/>
    <lineage>
        <taxon>Bacteria</taxon>
        <taxon>Pseudomonadati</taxon>
        <taxon>Bacteroidota</taxon>
        <taxon>Bacteroidia</taxon>
        <taxon>Bacteroidales</taxon>
        <taxon>Porphyromonadaceae</taxon>
        <taxon>Porphyromonas</taxon>
    </lineage>
</organism>
<dbReference type="EMBL" id="CP116613">
    <property type="protein sequence ID" value="WCF98557.1"/>
    <property type="molecule type" value="Genomic_DNA"/>
</dbReference>
<dbReference type="AlphaFoldDB" id="A0AAE9XCN3"/>
<dbReference type="Proteomes" id="UP001179540">
    <property type="component" value="Chromosome"/>
</dbReference>
<evidence type="ECO:0000313" key="2">
    <source>
        <dbReference type="Proteomes" id="UP001179540"/>
    </source>
</evidence>
<sequence length="120" mass="13331">MKFQFTDLRNRLLVEIIKKQVAGSFDLSIFEGVKLYAGSDYKLIATITSLSSDEPSLKIEANNLLPLLQSTSLPIRLTTTTDKNIEGGKYVGSGAALYLLHQGRVVEISHQLYLSKIQML</sequence>
<reference evidence="1" key="1">
    <citation type="submission" date="2023-01" db="EMBL/GenBank/DDBJ databases">
        <title>Phages are important unrecognized players in the ecology of the oral pathogen Porphyromonas gingivalis.</title>
        <authorList>
            <person name="Matrishin C.B."/>
            <person name="Kauffman K.M."/>
        </authorList>
    </citation>
    <scope>NUCLEOTIDE SEQUENCE</scope>
    <source>
        <strain evidence="1">HG1691old</strain>
    </source>
</reference>